<proteinExistence type="predicted"/>
<name>A0ABY6LFJ4_9ARAC</name>
<sequence>MKREKWKQTCKNLNPRNPNTKLWHLAKHIDRAQPQTENTNLIKNIDGTPATNDKNAANLLAKKATRSALDGYKRSNISILNEINPVIESQICKQRLTYYGHIVRTNCFQRYWEKLKKKKGRLIMIWLEGVKKTTGRSLDELRVIIDQIGEHLSI</sequence>
<keyword evidence="2" id="KW-1185">Reference proteome</keyword>
<organism evidence="1 2">
    <name type="scientific">Cordylochernes scorpioides</name>
    <dbReference type="NCBI Taxonomy" id="51811"/>
    <lineage>
        <taxon>Eukaryota</taxon>
        <taxon>Metazoa</taxon>
        <taxon>Ecdysozoa</taxon>
        <taxon>Arthropoda</taxon>
        <taxon>Chelicerata</taxon>
        <taxon>Arachnida</taxon>
        <taxon>Pseudoscorpiones</taxon>
        <taxon>Cheliferoidea</taxon>
        <taxon>Chernetidae</taxon>
        <taxon>Cordylochernes</taxon>
    </lineage>
</organism>
<reference evidence="1 2" key="1">
    <citation type="submission" date="2022-01" db="EMBL/GenBank/DDBJ databases">
        <title>A chromosomal length assembly of Cordylochernes scorpioides.</title>
        <authorList>
            <person name="Zeh D."/>
            <person name="Zeh J."/>
        </authorList>
    </citation>
    <scope>NUCLEOTIDE SEQUENCE [LARGE SCALE GENOMIC DNA]</scope>
    <source>
        <strain evidence="1">IN4F17</strain>
        <tissue evidence="1">Whole Body</tissue>
    </source>
</reference>
<protein>
    <submittedName>
        <fullName evidence="1">Uncharacterized protein</fullName>
    </submittedName>
</protein>
<accession>A0ABY6LFJ4</accession>
<evidence type="ECO:0000313" key="1">
    <source>
        <dbReference type="EMBL" id="UYV79949.1"/>
    </source>
</evidence>
<gene>
    <name evidence="1" type="ORF">LAZ67_18001169</name>
</gene>
<evidence type="ECO:0000313" key="2">
    <source>
        <dbReference type="Proteomes" id="UP001235939"/>
    </source>
</evidence>
<dbReference type="EMBL" id="CP092880">
    <property type="protein sequence ID" value="UYV79949.1"/>
    <property type="molecule type" value="Genomic_DNA"/>
</dbReference>
<dbReference type="Proteomes" id="UP001235939">
    <property type="component" value="Chromosome 18"/>
</dbReference>